<organism evidence="3 4">
    <name type="scientific">Turnera subulata</name>
    <dbReference type="NCBI Taxonomy" id="218843"/>
    <lineage>
        <taxon>Eukaryota</taxon>
        <taxon>Viridiplantae</taxon>
        <taxon>Streptophyta</taxon>
        <taxon>Embryophyta</taxon>
        <taxon>Tracheophyta</taxon>
        <taxon>Spermatophyta</taxon>
        <taxon>Magnoliopsida</taxon>
        <taxon>eudicotyledons</taxon>
        <taxon>Gunneridae</taxon>
        <taxon>Pentapetalae</taxon>
        <taxon>rosids</taxon>
        <taxon>fabids</taxon>
        <taxon>Malpighiales</taxon>
        <taxon>Passifloraceae</taxon>
        <taxon>Turnera</taxon>
    </lineage>
</organism>
<reference evidence="3" key="1">
    <citation type="submission" date="2022-02" db="EMBL/GenBank/DDBJ databases">
        <authorList>
            <person name="Henning P.M."/>
            <person name="McCubbin A.G."/>
            <person name="Shore J.S."/>
        </authorList>
    </citation>
    <scope>NUCLEOTIDE SEQUENCE</scope>
    <source>
        <strain evidence="3">F60SS</strain>
        <tissue evidence="3">Leaves</tissue>
    </source>
</reference>
<dbReference type="Proteomes" id="UP001141552">
    <property type="component" value="Unassembled WGS sequence"/>
</dbReference>
<keyword evidence="4" id="KW-1185">Reference proteome</keyword>
<gene>
    <name evidence="3" type="ORF">Tsubulata_028610</name>
</gene>
<dbReference type="InterPro" id="IPR052940">
    <property type="entry name" value="Carb_Esterase_6"/>
</dbReference>
<dbReference type="OrthoDB" id="42638at2759"/>
<dbReference type="InterPro" id="IPR005181">
    <property type="entry name" value="SASA"/>
</dbReference>
<dbReference type="AlphaFoldDB" id="A0A9Q0JA78"/>
<proteinExistence type="predicted"/>
<dbReference type="SUPFAM" id="SSF52266">
    <property type="entry name" value="SGNH hydrolase"/>
    <property type="match status" value="1"/>
</dbReference>
<comment type="caution">
    <text evidence="3">The sequence shown here is derived from an EMBL/GenBank/DDBJ whole genome shotgun (WGS) entry which is preliminary data.</text>
</comment>
<keyword evidence="1" id="KW-0378">Hydrolase</keyword>
<feature type="domain" description="Sialate O-acetylesterase" evidence="2">
    <location>
        <begin position="1"/>
        <end position="162"/>
    </location>
</feature>
<dbReference type="EMBL" id="JAKUCV010004958">
    <property type="protein sequence ID" value="KAJ4833400.1"/>
    <property type="molecule type" value="Genomic_DNA"/>
</dbReference>
<dbReference type="PANTHER" id="PTHR31988">
    <property type="entry name" value="ESTERASE, PUTATIVE (DUF303)-RELATED"/>
    <property type="match status" value="1"/>
</dbReference>
<evidence type="ECO:0000259" key="2">
    <source>
        <dbReference type="Pfam" id="PF03629"/>
    </source>
</evidence>
<evidence type="ECO:0000313" key="4">
    <source>
        <dbReference type="Proteomes" id="UP001141552"/>
    </source>
</evidence>
<protein>
    <recommendedName>
        <fullName evidence="2">Sialate O-acetylesterase domain-containing protein</fullName>
    </recommendedName>
</protein>
<dbReference type="GO" id="GO:0016787">
    <property type="term" value="F:hydrolase activity"/>
    <property type="evidence" value="ECO:0007669"/>
    <property type="project" value="UniProtKB-KW"/>
</dbReference>
<sequence>MAFANGVREAGGSRTGVVGLVPCAVGGTKITQWARGTRLYGQLVSRARESVKDGGTIRGVLWYQGESDTVRKEDAEAYKANMKTLITNLRSDLNLPALPVIQVALASGEGKFIETVRSAQLAINLPNVKCVDAKGSPLEPDHLHLTTVSQEHVGLNLAHAFLASFGHML</sequence>
<dbReference type="PANTHER" id="PTHR31988:SF13">
    <property type="entry name" value="CARBOHYDRATE ESTERASE PLANT-LIKE PROTEIN"/>
    <property type="match status" value="1"/>
</dbReference>
<dbReference type="InterPro" id="IPR036514">
    <property type="entry name" value="SGNH_hydro_sf"/>
</dbReference>
<dbReference type="Pfam" id="PF03629">
    <property type="entry name" value="SASA"/>
    <property type="match status" value="1"/>
</dbReference>
<reference evidence="3" key="2">
    <citation type="journal article" date="2023" name="Plants (Basel)">
        <title>Annotation of the Turnera subulata (Passifloraceae) Draft Genome Reveals the S-Locus Evolved after the Divergence of Turneroideae from Passifloroideae in a Stepwise Manner.</title>
        <authorList>
            <person name="Henning P.M."/>
            <person name="Roalson E.H."/>
            <person name="Mir W."/>
            <person name="McCubbin A.G."/>
            <person name="Shore J.S."/>
        </authorList>
    </citation>
    <scope>NUCLEOTIDE SEQUENCE</scope>
    <source>
        <strain evidence="3">F60SS</strain>
    </source>
</reference>
<name>A0A9Q0JA78_9ROSI</name>
<evidence type="ECO:0000256" key="1">
    <source>
        <dbReference type="ARBA" id="ARBA00022801"/>
    </source>
</evidence>
<accession>A0A9Q0JA78</accession>
<evidence type="ECO:0000313" key="3">
    <source>
        <dbReference type="EMBL" id="KAJ4833400.1"/>
    </source>
</evidence>
<dbReference type="Gene3D" id="3.40.50.1110">
    <property type="entry name" value="SGNH hydrolase"/>
    <property type="match status" value="1"/>
</dbReference>